<dbReference type="EMBL" id="ANNX02000064">
    <property type="protein sequence ID" value="KYC34731.1"/>
    <property type="molecule type" value="Genomic_DNA"/>
</dbReference>
<dbReference type="SUPFAM" id="SSF89260">
    <property type="entry name" value="Collagen-binding domain"/>
    <property type="match status" value="2"/>
</dbReference>
<dbReference type="PROSITE" id="PS00018">
    <property type="entry name" value="EF_HAND_1"/>
    <property type="match status" value="1"/>
</dbReference>
<dbReference type="Proteomes" id="UP000076925">
    <property type="component" value="Unassembled WGS sequence"/>
</dbReference>
<proteinExistence type="predicted"/>
<dbReference type="InterPro" id="IPR018247">
    <property type="entry name" value="EF_Hand_1_Ca_BS"/>
</dbReference>
<accession>A0A139WQN1</accession>
<evidence type="ECO:0000259" key="1">
    <source>
        <dbReference type="Pfam" id="PF04151"/>
    </source>
</evidence>
<dbReference type="InterPro" id="IPR007280">
    <property type="entry name" value="Peptidase_C_arc/bac"/>
</dbReference>
<evidence type="ECO:0000313" key="3">
    <source>
        <dbReference type="Proteomes" id="UP000076925"/>
    </source>
</evidence>
<name>A0A139WQN1_9CYAN</name>
<dbReference type="Gene3D" id="2.60.120.380">
    <property type="match status" value="2"/>
</dbReference>
<dbReference type="STRING" id="128403.WA1_49265"/>
<evidence type="ECO:0000313" key="2">
    <source>
        <dbReference type="EMBL" id="KYC34731.1"/>
    </source>
</evidence>
<sequence>MTIDAGNTIRTATALKVTPNPLTVRDWVGSAGGALDRDYYRFSLTERSSFNLTLDGLSADADVRLIRDANNNGRVDSSEVTASSIRSGNLSESISFTLDAGTYFIQVFPYTSTQNTYYNLRVSADPIIGVPIDSAGNSLSGARDITVDSTFRTYSDWVGPQDTNDYYRFSVANSRDFNMVLHNVTQNLGFQLISDRNTNGIVDNGEVLGVGVRDADTIEFPGADLTAGTYYVRVFSSGTNASSYDLSLFATPFGSPAP</sequence>
<organism evidence="2 3">
    <name type="scientific">Scytonema hofmannii PCC 7110</name>
    <dbReference type="NCBI Taxonomy" id="128403"/>
    <lineage>
        <taxon>Bacteria</taxon>
        <taxon>Bacillati</taxon>
        <taxon>Cyanobacteriota</taxon>
        <taxon>Cyanophyceae</taxon>
        <taxon>Nostocales</taxon>
        <taxon>Scytonemataceae</taxon>
        <taxon>Scytonema</taxon>
    </lineage>
</organism>
<protein>
    <recommendedName>
        <fullName evidence="1">Peptidase C-terminal archaeal/bacterial domain-containing protein</fullName>
    </recommendedName>
</protein>
<comment type="caution">
    <text evidence="2">The sequence shown here is derived from an EMBL/GenBank/DDBJ whole genome shotgun (WGS) entry which is preliminary data.</text>
</comment>
<dbReference type="AlphaFoldDB" id="A0A139WQN1"/>
<dbReference type="RefSeq" id="WP_017741184.1">
    <property type="nucleotide sequence ID" value="NZ_KQ976355.1"/>
</dbReference>
<feature type="domain" description="Peptidase C-terminal archaeal/bacterial" evidence="1">
    <location>
        <begin position="36"/>
        <end position="108"/>
    </location>
</feature>
<keyword evidence="3" id="KW-1185">Reference proteome</keyword>
<dbReference type="OrthoDB" id="464425at2"/>
<reference evidence="2 3" key="1">
    <citation type="journal article" date="2013" name="Genome Biol. Evol.">
        <title>Genomes of Stigonematalean cyanobacteria (subsection V) and the evolution of oxygenic photosynthesis from prokaryotes to plastids.</title>
        <authorList>
            <person name="Dagan T."/>
            <person name="Roettger M."/>
            <person name="Stucken K."/>
            <person name="Landan G."/>
            <person name="Koch R."/>
            <person name="Major P."/>
            <person name="Gould S.B."/>
            <person name="Goremykin V.V."/>
            <person name="Rippka R."/>
            <person name="Tandeau de Marsac N."/>
            <person name="Gugger M."/>
            <person name="Lockhart P.J."/>
            <person name="Allen J.F."/>
            <person name="Brune I."/>
            <person name="Maus I."/>
            <person name="Puhler A."/>
            <person name="Martin W.F."/>
        </authorList>
    </citation>
    <scope>NUCLEOTIDE SEQUENCE [LARGE SCALE GENOMIC DNA]</scope>
    <source>
        <strain evidence="2 3">PCC 7110</strain>
    </source>
</reference>
<dbReference type="Pfam" id="PF04151">
    <property type="entry name" value="PPC"/>
    <property type="match status" value="1"/>
</dbReference>
<gene>
    <name evidence="2" type="ORF">WA1_49265</name>
</gene>